<organism evidence="1 2">
    <name type="scientific">Renibacterium salmoninarum (strain ATCC 33209 / DSM 20767 / JCM 11484 / NBRC 15589 / NCIMB 2235)</name>
    <dbReference type="NCBI Taxonomy" id="288705"/>
    <lineage>
        <taxon>Bacteria</taxon>
        <taxon>Bacillati</taxon>
        <taxon>Actinomycetota</taxon>
        <taxon>Actinomycetes</taxon>
        <taxon>Micrococcales</taxon>
        <taxon>Micrococcaceae</taxon>
        <taxon>Renibacterium</taxon>
    </lineage>
</organism>
<dbReference type="EMBL" id="CP000910">
    <property type="protein sequence ID" value="ABY24458.1"/>
    <property type="molecule type" value="Genomic_DNA"/>
</dbReference>
<dbReference type="RefSeq" id="WP_012246113.1">
    <property type="nucleotide sequence ID" value="NC_010168.1"/>
</dbReference>
<evidence type="ECO:0000313" key="1">
    <source>
        <dbReference type="EMBL" id="ABY24458.1"/>
    </source>
</evidence>
<dbReference type="AlphaFoldDB" id="A9WTD7"/>
<gene>
    <name evidence="1" type="ordered locus">RSal33209_2733</name>
</gene>
<keyword evidence="2" id="KW-1185">Reference proteome</keyword>
<reference evidence="2" key="1">
    <citation type="journal article" date="2008" name="J. Bacteriol.">
        <title>Genome sequence of the fish pathogen Renibacterium salmoninarum suggests reductive evolution away from an environmental Arthrobacter ancestor.</title>
        <authorList>
            <person name="Wiens G.D."/>
            <person name="Rockey D.D."/>
            <person name="Wu Z."/>
            <person name="Chang J."/>
            <person name="Levy R."/>
            <person name="Crane S."/>
            <person name="Chen D.S."/>
            <person name="Capri G.R."/>
            <person name="Burnett J.R."/>
            <person name="Sudheesh P.S."/>
            <person name="Schipma M.J."/>
            <person name="Burd H."/>
            <person name="Bhattacharyya A."/>
            <person name="Rhodes L.D."/>
            <person name="Kaul R."/>
            <person name="Strom M.S."/>
        </authorList>
    </citation>
    <scope>NUCLEOTIDE SEQUENCE [LARGE SCALE GENOMIC DNA]</scope>
    <source>
        <strain evidence="2">ATCC 33209 / DSM 20767 / JCM 11484 / NBRC 15589 / NCIMB 2235</strain>
    </source>
</reference>
<name>A9WTD7_RENSM</name>
<dbReference type="HOGENOM" id="CLU_2384090_0_0_11"/>
<dbReference type="STRING" id="288705.RSal33209_2733"/>
<evidence type="ECO:0000313" key="2">
    <source>
        <dbReference type="Proteomes" id="UP000002007"/>
    </source>
</evidence>
<dbReference type="Proteomes" id="UP000002007">
    <property type="component" value="Chromosome"/>
</dbReference>
<protein>
    <submittedName>
        <fullName evidence="1">Uncharacterized protein</fullName>
    </submittedName>
</protein>
<sequence>MGMIVALLFFGLIGMHSMPMASIDNVQMPCCEQSSTNTMSICIPLPAPQAPDGSAPDSPSEFVGDRWAETKLPSKNYYFEPATPSLDELSISRT</sequence>
<dbReference type="KEGG" id="rsa:RSal33209_2733"/>
<proteinExistence type="predicted"/>
<accession>A9WTD7</accession>